<keyword evidence="1" id="KW-0862">Zinc</keyword>
<evidence type="ECO:0000259" key="3">
    <source>
        <dbReference type="PROSITE" id="PS50966"/>
    </source>
</evidence>
<feature type="region of interest" description="Disordered" evidence="2">
    <location>
        <begin position="288"/>
        <end position="320"/>
    </location>
</feature>
<feature type="domain" description="SWIM-type" evidence="3">
    <location>
        <begin position="135"/>
        <end position="170"/>
    </location>
</feature>
<feature type="region of interest" description="Disordered" evidence="2">
    <location>
        <begin position="1"/>
        <end position="32"/>
    </location>
</feature>
<keyword evidence="1" id="KW-0863">Zinc-finger</keyword>
<sequence>DREATGARQDGEDGGVSMDKTGERLSSNDRPLLEEAVTTILSTSRCGIMKQRREIGAETGATDNTLTNKKMATTMAEQRDEDKAEEDKAMARQLVDYKPDTIDLSSFQCFVKEIGQERIGGVFEVTSSINPILLQRVILLMDGSHICTCRSLQNAGLVCAHFFATMVYSDESRYHIGLINRRWFLEKWQDDIQLESDIKKEPFVHAKSQLNAPLDVLPAKGFMNAYLEVFPAQRHAIRPPVSEAIKERRVDMIDEALRSIRANAINGDQGSCDRVLKSIFRSCSIKATEGAPSPSDISDSDDIEESASGLHKELGSGVRR</sequence>
<dbReference type="AlphaFoldDB" id="A0A9P6EVV7"/>
<proteinExistence type="predicted"/>
<reference evidence="4" key="1">
    <citation type="journal article" date="2020" name="Fungal Divers.">
        <title>Resolving the Mortierellaceae phylogeny through synthesis of multi-gene phylogenetics and phylogenomics.</title>
        <authorList>
            <person name="Vandepol N."/>
            <person name="Liber J."/>
            <person name="Desiro A."/>
            <person name="Na H."/>
            <person name="Kennedy M."/>
            <person name="Barry K."/>
            <person name="Grigoriev I.V."/>
            <person name="Miller A.N."/>
            <person name="O'Donnell K."/>
            <person name="Stajich J.E."/>
            <person name="Bonito G."/>
        </authorList>
    </citation>
    <scope>NUCLEOTIDE SEQUENCE</scope>
    <source>
        <strain evidence="4">NRRL 2591</strain>
    </source>
</reference>
<dbReference type="InterPro" id="IPR007527">
    <property type="entry name" value="Znf_SWIM"/>
</dbReference>
<organism evidence="4 5">
    <name type="scientific">Mortierella hygrophila</name>
    <dbReference type="NCBI Taxonomy" id="979708"/>
    <lineage>
        <taxon>Eukaryota</taxon>
        <taxon>Fungi</taxon>
        <taxon>Fungi incertae sedis</taxon>
        <taxon>Mucoromycota</taxon>
        <taxon>Mortierellomycotina</taxon>
        <taxon>Mortierellomycetes</taxon>
        <taxon>Mortierellales</taxon>
        <taxon>Mortierellaceae</taxon>
        <taxon>Mortierella</taxon>
    </lineage>
</organism>
<dbReference type="GO" id="GO:0008270">
    <property type="term" value="F:zinc ion binding"/>
    <property type="evidence" value="ECO:0007669"/>
    <property type="project" value="UniProtKB-KW"/>
</dbReference>
<dbReference type="Proteomes" id="UP000723463">
    <property type="component" value="Unassembled WGS sequence"/>
</dbReference>
<feature type="compositionally biased region" description="Basic and acidic residues" evidence="2">
    <location>
        <begin position="20"/>
        <end position="32"/>
    </location>
</feature>
<dbReference type="EMBL" id="JAAAXW010001069">
    <property type="protein sequence ID" value="KAF9536066.1"/>
    <property type="molecule type" value="Genomic_DNA"/>
</dbReference>
<feature type="non-terminal residue" evidence="4">
    <location>
        <position position="320"/>
    </location>
</feature>
<feature type="non-terminal residue" evidence="4">
    <location>
        <position position="1"/>
    </location>
</feature>
<dbReference type="PROSITE" id="PS50966">
    <property type="entry name" value="ZF_SWIM"/>
    <property type="match status" value="1"/>
</dbReference>
<keyword evidence="5" id="KW-1185">Reference proteome</keyword>
<evidence type="ECO:0000256" key="2">
    <source>
        <dbReference type="SAM" id="MobiDB-lite"/>
    </source>
</evidence>
<accession>A0A9P6EVV7</accession>
<protein>
    <recommendedName>
        <fullName evidence="3">SWIM-type domain-containing protein</fullName>
    </recommendedName>
</protein>
<evidence type="ECO:0000256" key="1">
    <source>
        <dbReference type="PROSITE-ProRule" id="PRU00325"/>
    </source>
</evidence>
<gene>
    <name evidence="4" type="ORF">EC957_000532</name>
</gene>
<name>A0A9P6EVV7_9FUNG</name>
<keyword evidence="1" id="KW-0479">Metal-binding</keyword>
<comment type="caution">
    <text evidence="4">The sequence shown here is derived from an EMBL/GenBank/DDBJ whole genome shotgun (WGS) entry which is preliminary data.</text>
</comment>
<evidence type="ECO:0000313" key="5">
    <source>
        <dbReference type="Proteomes" id="UP000723463"/>
    </source>
</evidence>
<feature type="compositionally biased region" description="Basic and acidic residues" evidence="2">
    <location>
        <begin position="1"/>
        <end position="11"/>
    </location>
</feature>
<evidence type="ECO:0000313" key="4">
    <source>
        <dbReference type="EMBL" id="KAF9536066.1"/>
    </source>
</evidence>